<dbReference type="EMBL" id="GU474886">
    <property type="protein sequence ID" value="ADI18332.1"/>
    <property type="molecule type" value="Genomic_DNA"/>
</dbReference>
<feature type="compositionally biased region" description="Pro residues" evidence="1">
    <location>
        <begin position="117"/>
        <end position="127"/>
    </location>
</feature>
<sequence>MRPNFLARPPVIPSKSSASSASASRCLVAAAPSGVPLCASAPPVRGLLRIPTQTRKRFFTQIQNFLTQIQKMTQNHKVTMSFFLRFLAWARILPPAGRPLGGGDSDSNGLSTGLPTVPGPIAPDSAP</sequence>
<reference evidence="2" key="1">
    <citation type="journal article" date="2011" name="Environ. Microbiol.">
        <title>Time-series analyses of Monterey Bay coastal microbial picoplankton using a 'genome proxy' microarray.</title>
        <authorList>
            <person name="Rich V.I."/>
            <person name="Pham V.D."/>
            <person name="Eppley J."/>
            <person name="Shi Y."/>
            <person name="DeLong E.F."/>
        </authorList>
    </citation>
    <scope>NUCLEOTIDE SEQUENCE</scope>
</reference>
<name>E0XV91_9RHOB</name>
<dbReference type="AlphaFoldDB" id="E0XV91"/>
<protein>
    <submittedName>
        <fullName evidence="2">Uncharacterized protein</fullName>
    </submittedName>
</protein>
<feature type="compositionally biased region" description="Low complexity" evidence="1">
    <location>
        <begin position="105"/>
        <end position="114"/>
    </location>
</feature>
<proteinExistence type="predicted"/>
<accession>E0XV91</accession>
<evidence type="ECO:0000256" key="1">
    <source>
        <dbReference type="SAM" id="MobiDB-lite"/>
    </source>
</evidence>
<organism evidence="2">
    <name type="scientific">uncultured Rhodobacterales bacterium HF4000_03E16</name>
    <dbReference type="NCBI Taxonomy" id="710785"/>
    <lineage>
        <taxon>Bacteria</taxon>
        <taxon>Pseudomonadati</taxon>
        <taxon>Pseudomonadota</taxon>
        <taxon>Alphaproteobacteria</taxon>
        <taxon>Rhodobacterales</taxon>
        <taxon>environmental samples</taxon>
    </lineage>
</organism>
<evidence type="ECO:0000313" key="2">
    <source>
        <dbReference type="EMBL" id="ADI18332.1"/>
    </source>
</evidence>
<feature type="region of interest" description="Disordered" evidence="1">
    <location>
        <begin position="98"/>
        <end position="127"/>
    </location>
</feature>